<name>A0ABS4J3Y8_9BACL</name>
<reference evidence="17 18" key="1">
    <citation type="submission" date="2021-03" db="EMBL/GenBank/DDBJ databases">
        <title>Genomic Encyclopedia of Type Strains, Phase IV (KMG-IV): sequencing the most valuable type-strain genomes for metagenomic binning, comparative biology and taxonomic classification.</title>
        <authorList>
            <person name="Goeker M."/>
        </authorList>
    </citation>
    <scope>NUCLEOTIDE SEQUENCE [LARGE SCALE GENOMIC DNA]</scope>
    <source>
        <strain evidence="17 18">DSM 26048</strain>
    </source>
</reference>
<evidence type="ECO:0000256" key="15">
    <source>
        <dbReference type="SAM" id="Phobius"/>
    </source>
</evidence>
<evidence type="ECO:0000256" key="9">
    <source>
        <dbReference type="ARBA" id="ARBA00022777"/>
    </source>
</evidence>
<sequence length="652" mass="74326">MQLMERTRRRAQHWIKGLGIRTKMIIGYMIVVVIPVLGSGAMLYNQIYESGLNNFAQNNQSLVEQVQANLQNDMDKIESVYNLLQFNSYVTEFVSGYYDTPADQIYVFNKYINPLLSYIYSINPQIQDLKIYKFNSSVLQLGDTILDFDEQALESSEHSEHSEQSEQQSEQSEPFLDIDDKLLIPNEGNWVVKLDKLEKNADQLTQLTQLTYYKKLLNQEFSKALGVMKISVDMNMLYTLFQMNDTLKHSEVYFVQEKTGTYALVSGGTVQYQSLAQLPDSFSSNRQAKAAPYSYTITADQKVLVNTLELDKLQLKALIVTPVTSLFGISWKTKMNMILLIFVFLTVLSFIYYMITSSLVQRIIRLAGHMRKVKQDNLLPYQEQYKEELYKDEISLLISSYNFMIERIDRLVNTVHRAELRQKEMAFVALQAQINPHFLYNSLESIRMMAEANGDAEAANMTYTLGKVMRYSLSNHSTVSLKEELEHVENYLGIQKIRLGSRLTYHLDIRAALDHFVCPKFIIQPLVENSVIHGISKWKRKGEITIQITEDASMLRIVIQDNGCGMPSGQLADLQQHLLNPVFEPAADRTAGDRTAGDRAAGDSGKRMGIGLSNVHERLRAFYGDGSGIGLQSTEGEGTTYVLTLRKRGDFQ</sequence>
<evidence type="ECO:0000259" key="16">
    <source>
        <dbReference type="SMART" id="SM00387"/>
    </source>
</evidence>
<dbReference type="Pfam" id="PF06580">
    <property type="entry name" value="His_kinase"/>
    <property type="match status" value="1"/>
</dbReference>
<feature type="transmembrane region" description="Helical" evidence="15">
    <location>
        <begin position="25"/>
        <end position="44"/>
    </location>
</feature>
<dbReference type="InterPro" id="IPR004358">
    <property type="entry name" value="Sig_transdc_His_kin-like_C"/>
</dbReference>
<dbReference type="InterPro" id="IPR003594">
    <property type="entry name" value="HATPase_dom"/>
</dbReference>
<dbReference type="InterPro" id="IPR050640">
    <property type="entry name" value="Bact_2-comp_sensor_kinase"/>
</dbReference>
<evidence type="ECO:0000256" key="8">
    <source>
        <dbReference type="ARBA" id="ARBA00022741"/>
    </source>
</evidence>
<accession>A0ABS4J3Y8</accession>
<protein>
    <recommendedName>
        <fullName evidence="3">histidine kinase</fullName>
        <ecNumber evidence="3">2.7.13.3</ecNumber>
    </recommendedName>
</protein>
<dbReference type="InterPro" id="IPR036890">
    <property type="entry name" value="HATPase_C_sf"/>
</dbReference>
<dbReference type="PANTHER" id="PTHR34220">
    <property type="entry name" value="SENSOR HISTIDINE KINASE YPDA"/>
    <property type="match status" value="1"/>
</dbReference>
<evidence type="ECO:0000256" key="12">
    <source>
        <dbReference type="ARBA" id="ARBA00023012"/>
    </source>
</evidence>
<evidence type="ECO:0000256" key="3">
    <source>
        <dbReference type="ARBA" id="ARBA00012438"/>
    </source>
</evidence>
<feature type="domain" description="Histidine kinase/HSP90-like ATPase" evidence="16">
    <location>
        <begin position="514"/>
        <end position="649"/>
    </location>
</feature>
<evidence type="ECO:0000256" key="10">
    <source>
        <dbReference type="ARBA" id="ARBA00022840"/>
    </source>
</evidence>
<evidence type="ECO:0000256" key="1">
    <source>
        <dbReference type="ARBA" id="ARBA00000085"/>
    </source>
</evidence>
<evidence type="ECO:0000313" key="18">
    <source>
        <dbReference type="Proteomes" id="UP001519287"/>
    </source>
</evidence>
<evidence type="ECO:0000256" key="5">
    <source>
        <dbReference type="ARBA" id="ARBA00022553"/>
    </source>
</evidence>
<dbReference type="EC" id="2.7.13.3" evidence="3"/>
<keyword evidence="6 17" id="KW-0808">Transferase</keyword>
<organism evidence="17 18">
    <name type="scientific">Paenibacillus eucommiae</name>
    <dbReference type="NCBI Taxonomy" id="1355755"/>
    <lineage>
        <taxon>Bacteria</taxon>
        <taxon>Bacillati</taxon>
        <taxon>Bacillota</taxon>
        <taxon>Bacilli</taxon>
        <taxon>Bacillales</taxon>
        <taxon>Paenibacillaceae</taxon>
        <taxon>Paenibacillus</taxon>
    </lineage>
</organism>
<evidence type="ECO:0000256" key="2">
    <source>
        <dbReference type="ARBA" id="ARBA00004651"/>
    </source>
</evidence>
<dbReference type="Gene3D" id="6.10.340.10">
    <property type="match status" value="1"/>
</dbReference>
<evidence type="ECO:0000313" key="17">
    <source>
        <dbReference type="EMBL" id="MBP1993806.1"/>
    </source>
</evidence>
<keyword evidence="10" id="KW-0067">ATP-binding</keyword>
<evidence type="ECO:0000256" key="14">
    <source>
        <dbReference type="SAM" id="MobiDB-lite"/>
    </source>
</evidence>
<dbReference type="SMART" id="SM00387">
    <property type="entry name" value="HATPase_c"/>
    <property type="match status" value="1"/>
</dbReference>
<feature type="compositionally biased region" description="Basic and acidic residues" evidence="14">
    <location>
        <begin position="155"/>
        <end position="164"/>
    </location>
</feature>
<dbReference type="InterPro" id="IPR010559">
    <property type="entry name" value="Sig_transdc_His_kin_internal"/>
</dbReference>
<keyword evidence="4" id="KW-1003">Cell membrane</keyword>
<evidence type="ECO:0000256" key="13">
    <source>
        <dbReference type="ARBA" id="ARBA00023136"/>
    </source>
</evidence>
<keyword evidence="11 15" id="KW-1133">Transmembrane helix</keyword>
<dbReference type="PANTHER" id="PTHR34220:SF11">
    <property type="entry name" value="SENSOR PROTEIN KINASE HPTS"/>
    <property type="match status" value="1"/>
</dbReference>
<dbReference type="EMBL" id="JAGGLB010000021">
    <property type="protein sequence ID" value="MBP1993806.1"/>
    <property type="molecule type" value="Genomic_DNA"/>
</dbReference>
<keyword evidence="8" id="KW-0547">Nucleotide-binding</keyword>
<keyword evidence="9 17" id="KW-0418">Kinase</keyword>
<feature type="region of interest" description="Disordered" evidence="14">
    <location>
        <begin position="153"/>
        <end position="173"/>
    </location>
</feature>
<evidence type="ECO:0000256" key="6">
    <source>
        <dbReference type="ARBA" id="ARBA00022679"/>
    </source>
</evidence>
<evidence type="ECO:0000256" key="4">
    <source>
        <dbReference type="ARBA" id="ARBA00022475"/>
    </source>
</evidence>
<keyword evidence="18" id="KW-1185">Reference proteome</keyword>
<dbReference type="SUPFAM" id="SSF55874">
    <property type="entry name" value="ATPase domain of HSP90 chaperone/DNA topoisomerase II/histidine kinase"/>
    <property type="match status" value="1"/>
</dbReference>
<dbReference type="GO" id="GO:0004673">
    <property type="term" value="F:protein histidine kinase activity"/>
    <property type="evidence" value="ECO:0007669"/>
    <property type="project" value="UniProtKB-EC"/>
</dbReference>
<keyword evidence="13 15" id="KW-0472">Membrane</keyword>
<dbReference type="PRINTS" id="PR00344">
    <property type="entry name" value="BCTRLSENSOR"/>
</dbReference>
<comment type="caution">
    <text evidence="17">The sequence shown here is derived from an EMBL/GenBank/DDBJ whole genome shotgun (WGS) entry which is preliminary data.</text>
</comment>
<evidence type="ECO:0000256" key="7">
    <source>
        <dbReference type="ARBA" id="ARBA00022692"/>
    </source>
</evidence>
<keyword evidence="5" id="KW-0597">Phosphoprotein</keyword>
<dbReference type="Pfam" id="PF02518">
    <property type="entry name" value="HATPase_c"/>
    <property type="match status" value="1"/>
</dbReference>
<keyword evidence="12" id="KW-0902">Two-component regulatory system</keyword>
<dbReference type="Gene3D" id="3.30.565.10">
    <property type="entry name" value="Histidine kinase-like ATPase, C-terminal domain"/>
    <property type="match status" value="1"/>
</dbReference>
<dbReference type="RefSeq" id="WP_209975682.1">
    <property type="nucleotide sequence ID" value="NZ_JAGGLB010000021.1"/>
</dbReference>
<comment type="catalytic activity">
    <reaction evidence="1">
        <text>ATP + protein L-histidine = ADP + protein N-phospho-L-histidine.</text>
        <dbReference type="EC" id="2.7.13.3"/>
    </reaction>
</comment>
<evidence type="ECO:0000256" key="11">
    <source>
        <dbReference type="ARBA" id="ARBA00022989"/>
    </source>
</evidence>
<feature type="transmembrane region" description="Helical" evidence="15">
    <location>
        <begin position="338"/>
        <end position="355"/>
    </location>
</feature>
<proteinExistence type="predicted"/>
<gene>
    <name evidence="17" type="ORF">J2Z66_005432</name>
</gene>
<keyword evidence="7 15" id="KW-0812">Transmembrane</keyword>
<comment type="subcellular location">
    <subcellularLocation>
        <location evidence="2">Cell membrane</location>
        <topology evidence="2">Multi-pass membrane protein</topology>
    </subcellularLocation>
</comment>
<dbReference type="Proteomes" id="UP001519287">
    <property type="component" value="Unassembled WGS sequence"/>
</dbReference>